<dbReference type="Proteomes" id="UP000054477">
    <property type="component" value="Unassembled WGS sequence"/>
</dbReference>
<evidence type="ECO:0000256" key="1">
    <source>
        <dbReference type="SAM" id="MobiDB-lite"/>
    </source>
</evidence>
<dbReference type="AlphaFoldDB" id="A0A0C9XAT6"/>
<gene>
    <name evidence="2" type="ORF">K443DRAFT_50171</name>
    <name evidence="3" type="ORF">K443DRAFT_61309</name>
</gene>
<dbReference type="EMBL" id="KN839587">
    <property type="protein sequence ID" value="KIJ89593.1"/>
    <property type="molecule type" value="Genomic_DNA"/>
</dbReference>
<dbReference type="EMBL" id="KN838776">
    <property type="protein sequence ID" value="KIJ94846.1"/>
    <property type="molecule type" value="Genomic_DNA"/>
</dbReference>
<feature type="region of interest" description="Disordered" evidence="1">
    <location>
        <begin position="1"/>
        <end position="22"/>
    </location>
</feature>
<keyword evidence="4" id="KW-1185">Reference proteome</keyword>
<evidence type="ECO:0000313" key="3">
    <source>
        <dbReference type="EMBL" id="KIJ94846.1"/>
    </source>
</evidence>
<dbReference type="HOGENOM" id="CLU_2758218_0_0_1"/>
<feature type="non-terminal residue" evidence="3">
    <location>
        <position position="1"/>
    </location>
</feature>
<accession>A0A0C9XAT6</accession>
<reference evidence="4" key="2">
    <citation type="submission" date="2015-01" db="EMBL/GenBank/DDBJ databases">
        <title>Evolutionary Origins and Diversification of the Mycorrhizal Mutualists.</title>
        <authorList>
            <consortium name="DOE Joint Genome Institute"/>
            <consortium name="Mycorrhizal Genomics Consortium"/>
            <person name="Kohler A."/>
            <person name="Kuo A."/>
            <person name="Nagy L.G."/>
            <person name="Floudas D."/>
            <person name="Copeland A."/>
            <person name="Barry K.W."/>
            <person name="Cichocki N."/>
            <person name="Veneault-Fourrey C."/>
            <person name="LaButti K."/>
            <person name="Lindquist E.A."/>
            <person name="Lipzen A."/>
            <person name="Lundell T."/>
            <person name="Morin E."/>
            <person name="Murat C."/>
            <person name="Riley R."/>
            <person name="Ohm R."/>
            <person name="Sun H."/>
            <person name="Tunlid A."/>
            <person name="Henrissat B."/>
            <person name="Grigoriev I.V."/>
            <person name="Hibbett D.S."/>
            <person name="Martin F."/>
        </authorList>
    </citation>
    <scope>NUCLEOTIDE SEQUENCE [LARGE SCALE GENOMIC DNA]</scope>
    <source>
        <strain evidence="4">LaAM-08-1</strain>
    </source>
</reference>
<reference evidence="3 4" key="1">
    <citation type="submission" date="2014-04" db="EMBL/GenBank/DDBJ databases">
        <authorList>
            <consortium name="DOE Joint Genome Institute"/>
            <person name="Kuo A."/>
            <person name="Kohler A."/>
            <person name="Nagy L.G."/>
            <person name="Floudas D."/>
            <person name="Copeland A."/>
            <person name="Barry K.W."/>
            <person name="Cichocki N."/>
            <person name="Veneault-Fourrey C."/>
            <person name="LaButti K."/>
            <person name="Lindquist E.A."/>
            <person name="Lipzen A."/>
            <person name="Lundell T."/>
            <person name="Morin E."/>
            <person name="Murat C."/>
            <person name="Sun H."/>
            <person name="Tunlid A."/>
            <person name="Henrissat B."/>
            <person name="Grigoriev I.V."/>
            <person name="Hibbett D.S."/>
            <person name="Martin F."/>
            <person name="Nordberg H.P."/>
            <person name="Cantor M.N."/>
            <person name="Hua S.X."/>
        </authorList>
    </citation>
    <scope>NUCLEOTIDE SEQUENCE [LARGE SCALE GENOMIC DNA]</scope>
    <source>
        <strain evidence="3 4">LaAM-08-1</strain>
    </source>
</reference>
<proteinExistence type="predicted"/>
<name>A0A0C9XAT6_9AGAR</name>
<feature type="non-terminal residue" evidence="3">
    <location>
        <position position="62"/>
    </location>
</feature>
<sequence length="62" mass="6905">PPMTTPCTAEGTPRAIFPPHSPARKRRLGVHLYGKRGSLVLFCLKVQSMCDEFRLPSTRSHA</sequence>
<evidence type="ECO:0000313" key="4">
    <source>
        <dbReference type="Proteomes" id="UP000054477"/>
    </source>
</evidence>
<protein>
    <submittedName>
        <fullName evidence="3">Uncharacterized protein</fullName>
    </submittedName>
</protein>
<evidence type="ECO:0000313" key="2">
    <source>
        <dbReference type="EMBL" id="KIJ89593.1"/>
    </source>
</evidence>
<reference evidence="3" key="3">
    <citation type="submission" date="2015-02" db="EMBL/GenBank/DDBJ databases">
        <title>Evolutionary Origins and Diversification of the Mycorrhizal Mutualists.</title>
        <authorList>
            <consortium name="DOE Joint Genome Institute"/>
            <consortium name="Mycorrhizal Genomics Consortium"/>
            <person name="Kohler A."/>
            <person name="Kuo A."/>
            <person name="Nagy L.G."/>
            <person name="Floudas D."/>
            <person name="Copeland A."/>
            <person name="Barry K.W."/>
            <person name="Cichocki N."/>
            <person name="Veneault-Fourrey C."/>
            <person name="LaButti K."/>
            <person name="Lindquist E.A."/>
            <person name="Lipzen A."/>
            <person name="Lundell T."/>
            <person name="Morin E."/>
            <person name="Murat C."/>
            <person name="Riley R."/>
            <person name="Ohm R."/>
            <person name="Sun H."/>
            <person name="Tunlid A."/>
            <person name="Henrissat B."/>
            <person name="Grigoriev I.V."/>
            <person name="Hibbett D.S."/>
            <person name="Martin F."/>
        </authorList>
    </citation>
    <scope>NUCLEOTIDE SEQUENCE</scope>
    <source>
        <strain evidence="3 4">LaAM-08-1</strain>
    </source>
</reference>
<organism evidence="3 4">
    <name type="scientific">Laccaria amethystina LaAM-08-1</name>
    <dbReference type="NCBI Taxonomy" id="1095629"/>
    <lineage>
        <taxon>Eukaryota</taxon>
        <taxon>Fungi</taxon>
        <taxon>Dikarya</taxon>
        <taxon>Basidiomycota</taxon>
        <taxon>Agaricomycotina</taxon>
        <taxon>Agaricomycetes</taxon>
        <taxon>Agaricomycetidae</taxon>
        <taxon>Agaricales</taxon>
        <taxon>Agaricineae</taxon>
        <taxon>Hydnangiaceae</taxon>
        <taxon>Laccaria</taxon>
    </lineage>
</organism>